<dbReference type="OrthoDB" id="7395097at2"/>
<proteinExistence type="predicted"/>
<organism evidence="1 2">
    <name type="scientific">Sphingobium chlorophenolicum</name>
    <dbReference type="NCBI Taxonomy" id="46429"/>
    <lineage>
        <taxon>Bacteria</taxon>
        <taxon>Pseudomonadati</taxon>
        <taxon>Pseudomonadota</taxon>
        <taxon>Alphaproteobacteria</taxon>
        <taxon>Sphingomonadales</taxon>
        <taxon>Sphingomonadaceae</taxon>
        <taxon>Sphingobium</taxon>
    </lineage>
</organism>
<evidence type="ECO:0008006" key="3">
    <source>
        <dbReference type="Google" id="ProtNLM"/>
    </source>
</evidence>
<evidence type="ECO:0000313" key="1">
    <source>
        <dbReference type="EMBL" id="KEQ55129.1"/>
    </source>
</evidence>
<dbReference type="eggNOG" id="COG0323">
    <property type="taxonomic scope" value="Bacteria"/>
</dbReference>
<evidence type="ECO:0000313" key="2">
    <source>
        <dbReference type="Proteomes" id="UP000028411"/>
    </source>
</evidence>
<dbReference type="RefSeq" id="WP_037447345.1">
    <property type="nucleotide sequence ID" value="NZ_JFHR01000003.1"/>
</dbReference>
<sequence length="565" mass="61746">MIPATIATAVAPETIAKVTRLFNNTAFDVICELLQNARRAGATGVALALNGAGAEHFLHITDDGHGIADPVSIVTLGRSGWSDETRRAEDPAGMGVFSLAGRDVIIRSFSKPDRQGWMAHIPASAWETSRPIAIEPDPIMRGTAITVRVPDEWLKTLERDVARAAKHYPVPVTWNGAVLPQEDWLKDAVHVEEWYGVRIGVFQKHPSHYSSRDGRLNFHGLTIPCDLPYVQEVDRGGHWIARVDIFDAPQIQLVLPARKEVVENTGIAALRDAVRLAIYRAIEAAGTHRLSAHDWREARSLGIALPEAEPYLFAWTAYAADSSRNYESGARVTDTGMVLMPDFDALIGQPAQAAIAKHNPFGGPLVEAQDAFKGYGWYDILARVEDMRFRVTQGDRTFIVSDSREAPAEAENGWVEAITLEATMSHAGAFIEVSTDADVAFAPDQWSCNSVDETSVFVRRGSEITALGVADILESAIFYASDDSDADSYDTQLERFQADAAERIIGLLEGDDAALENRIRDKLAGHYFLVPEDRTVTVVIDRDRLDVTITARAVPAAPEAAAEGA</sequence>
<dbReference type="Gene3D" id="3.30.565.10">
    <property type="entry name" value="Histidine kinase-like ATPase, C-terminal domain"/>
    <property type="match status" value="1"/>
</dbReference>
<dbReference type="SUPFAM" id="SSF55874">
    <property type="entry name" value="ATPase domain of HSP90 chaperone/DNA topoisomerase II/histidine kinase"/>
    <property type="match status" value="1"/>
</dbReference>
<dbReference type="AlphaFoldDB" id="A0A081RIV6"/>
<reference evidence="1 2" key="1">
    <citation type="submission" date="2014-02" db="EMBL/GenBank/DDBJ databases">
        <title>Whole genome sequence of Sphingobium chlorophenolicum NBRC 16172.</title>
        <authorList>
            <person name="Gan H.M."/>
            <person name="Gan H.Y."/>
            <person name="Chew T.H."/>
            <person name="Savka M.A."/>
        </authorList>
    </citation>
    <scope>NUCLEOTIDE SEQUENCE [LARGE SCALE GENOMIC DNA]</scope>
    <source>
        <strain evidence="1 2">NBRC 16172</strain>
    </source>
</reference>
<gene>
    <name evidence="1" type="ORF">BV95_00678</name>
</gene>
<comment type="caution">
    <text evidence="1">The sequence shown here is derived from an EMBL/GenBank/DDBJ whole genome shotgun (WGS) entry which is preliminary data.</text>
</comment>
<protein>
    <recommendedName>
        <fullName evidence="3">ATP-binding protein</fullName>
    </recommendedName>
</protein>
<dbReference type="Proteomes" id="UP000028411">
    <property type="component" value="Unassembled WGS sequence"/>
</dbReference>
<dbReference type="InterPro" id="IPR036890">
    <property type="entry name" value="HATPase_C_sf"/>
</dbReference>
<dbReference type="PATRIC" id="fig|46429.4.peg.661"/>
<name>A0A081RIV6_SPHCR</name>
<dbReference type="EMBL" id="JFHR01000003">
    <property type="protein sequence ID" value="KEQ55129.1"/>
    <property type="molecule type" value="Genomic_DNA"/>
</dbReference>
<accession>A0A081RIV6</accession>